<feature type="region of interest" description="Disordered" evidence="1">
    <location>
        <begin position="1323"/>
        <end position="1359"/>
    </location>
</feature>
<feature type="compositionally biased region" description="Polar residues" evidence="1">
    <location>
        <begin position="1339"/>
        <end position="1359"/>
    </location>
</feature>
<feature type="compositionally biased region" description="Low complexity" evidence="1">
    <location>
        <begin position="303"/>
        <end position="312"/>
    </location>
</feature>
<feature type="compositionally biased region" description="Polar residues" evidence="1">
    <location>
        <begin position="509"/>
        <end position="532"/>
    </location>
</feature>
<feature type="compositionally biased region" description="Acidic residues" evidence="1">
    <location>
        <begin position="1801"/>
        <end position="1812"/>
    </location>
</feature>
<feature type="compositionally biased region" description="Polar residues" evidence="1">
    <location>
        <begin position="1864"/>
        <end position="1883"/>
    </location>
</feature>
<feature type="compositionally biased region" description="Low complexity" evidence="1">
    <location>
        <begin position="386"/>
        <end position="396"/>
    </location>
</feature>
<dbReference type="Proteomes" id="UP000596902">
    <property type="component" value="Unassembled WGS sequence"/>
</dbReference>
<feature type="region of interest" description="Disordered" evidence="1">
    <location>
        <begin position="985"/>
        <end position="1006"/>
    </location>
</feature>
<feature type="region of interest" description="Disordered" evidence="1">
    <location>
        <begin position="1628"/>
        <end position="1647"/>
    </location>
</feature>
<feature type="region of interest" description="Disordered" evidence="1">
    <location>
        <begin position="1396"/>
        <end position="1444"/>
    </location>
</feature>
<feature type="region of interest" description="Disordered" evidence="1">
    <location>
        <begin position="1895"/>
        <end position="1976"/>
    </location>
</feature>
<feature type="compositionally biased region" description="Low complexity" evidence="1">
    <location>
        <begin position="1920"/>
        <end position="1935"/>
    </location>
</feature>
<feature type="region of interest" description="Disordered" evidence="1">
    <location>
        <begin position="1228"/>
        <end position="1252"/>
    </location>
</feature>
<feature type="region of interest" description="Disordered" evidence="1">
    <location>
        <begin position="2127"/>
        <end position="2146"/>
    </location>
</feature>
<feature type="compositionally biased region" description="Basic and acidic residues" evidence="1">
    <location>
        <begin position="1527"/>
        <end position="1537"/>
    </location>
</feature>
<dbReference type="GeneID" id="62199436"/>
<feature type="region of interest" description="Disordered" evidence="1">
    <location>
        <begin position="1133"/>
        <end position="1169"/>
    </location>
</feature>
<feature type="compositionally biased region" description="Polar residues" evidence="1">
    <location>
        <begin position="1147"/>
        <end position="1163"/>
    </location>
</feature>
<comment type="caution">
    <text evidence="2">The sequence shown here is derived from an EMBL/GenBank/DDBJ whole genome shotgun (WGS) entry which is preliminary data.</text>
</comment>
<feature type="compositionally biased region" description="Low complexity" evidence="1">
    <location>
        <begin position="574"/>
        <end position="594"/>
    </location>
</feature>
<feature type="region of interest" description="Disordered" evidence="1">
    <location>
        <begin position="1264"/>
        <end position="1302"/>
    </location>
</feature>
<feature type="compositionally biased region" description="Pro residues" evidence="1">
    <location>
        <begin position="327"/>
        <end position="338"/>
    </location>
</feature>
<name>A0A8H7BDE7_9PLEO</name>
<feature type="compositionally biased region" description="Basic and acidic residues" evidence="1">
    <location>
        <begin position="1055"/>
        <end position="1067"/>
    </location>
</feature>
<feature type="region of interest" description="Disordered" evidence="1">
    <location>
        <begin position="2007"/>
        <end position="2048"/>
    </location>
</feature>
<accession>A0A8H7BDE7</accession>
<reference evidence="2" key="1">
    <citation type="submission" date="2020-01" db="EMBL/GenBank/DDBJ databases">
        <authorList>
            <person name="Feng Z.H.Z."/>
        </authorList>
    </citation>
    <scope>NUCLEOTIDE SEQUENCE</scope>
    <source>
        <strain evidence="2">CBS107.38</strain>
    </source>
</reference>
<feature type="region of interest" description="Disordered" evidence="1">
    <location>
        <begin position="737"/>
        <end position="903"/>
    </location>
</feature>
<feature type="region of interest" description="Disordered" evidence="1">
    <location>
        <begin position="1054"/>
        <end position="1079"/>
    </location>
</feature>
<protein>
    <submittedName>
        <fullName evidence="2">Uncharacterized protein</fullName>
    </submittedName>
</protein>
<evidence type="ECO:0000313" key="2">
    <source>
        <dbReference type="EMBL" id="KAF7682235.1"/>
    </source>
</evidence>
<feature type="compositionally biased region" description="Polar residues" evidence="1">
    <location>
        <begin position="364"/>
        <end position="377"/>
    </location>
</feature>
<organism evidence="2 3">
    <name type="scientific">Alternaria burnsii</name>
    <dbReference type="NCBI Taxonomy" id="1187904"/>
    <lineage>
        <taxon>Eukaryota</taxon>
        <taxon>Fungi</taxon>
        <taxon>Dikarya</taxon>
        <taxon>Ascomycota</taxon>
        <taxon>Pezizomycotina</taxon>
        <taxon>Dothideomycetes</taxon>
        <taxon>Pleosporomycetidae</taxon>
        <taxon>Pleosporales</taxon>
        <taxon>Pleosporineae</taxon>
        <taxon>Pleosporaceae</taxon>
        <taxon>Alternaria</taxon>
        <taxon>Alternaria sect. Alternaria</taxon>
    </lineage>
</organism>
<evidence type="ECO:0000313" key="3">
    <source>
        <dbReference type="Proteomes" id="UP000596902"/>
    </source>
</evidence>
<feature type="compositionally biased region" description="Basic and acidic residues" evidence="1">
    <location>
        <begin position="1326"/>
        <end position="1338"/>
    </location>
</feature>
<dbReference type="EMBL" id="JAAABM010000001">
    <property type="protein sequence ID" value="KAF7682235.1"/>
    <property type="molecule type" value="Genomic_DNA"/>
</dbReference>
<feature type="compositionally biased region" description="Polar residues" evidence="1">
    <location>
        <begin position="619"/>
        <end position="636"/>
    </location>
</feature>
<proteinExistence type="predicted"/>
<gene>
    <name evidence="2" type="ORF">GT037_001211</name>
</gene>
<sequence>MVPFRRLSQRGRRSFEDRDSYEWQDERDQRIMTATFPIHPLASMQAPFEESMLDATGETGHVPFVNPKKSVKTRQQMLCREESASEPSWNFTYNCHWRNNPKGKFHPLTKTVAQIVFGVHLLHQHLEKSVADVADILLKHVNELDSFLQRANEDLESSMKDMLFRHKCLKVPMEHVNEFDRLLEDRSYRAQLLDGNIVIERTIGRMSQLLNDYLIDINVFREANQELDLYLGDVGDAWTYRNEDIGRIYSAMCGNTGGWSQFLQSLVAKAERLGVVLVQVSSYCNEIEKRCGAASRRSLIATRSSSRNSSNSREARPYRNFANNKPLPTPPPERPPFMNPSSSGRETPASFGTPQRHSTIRARPQQQPETTNVSDSTETPKRSEDSSSASAISNADMDVRRQTNQTGYYPDAWHNGEQRGGATLQAESSRTKESSPATKRLSAKPQNGDYSPPLTGKDSAYSSVSGASAMLPGFASPRSVSSTSSRQTAQFGLFPSRNLNPNGGGRMSRASNVSALSRTSGKPASRAPSSEVQPALDRGVSSMLRTGTEMGNVGIGAQFDDLSGINNMQRPMRSRATSRMSTASSMSNTSSRASKQLRHFPSSSSAPRQPMSHYGQHYVTDTLSPTTMNASGSSPFNGRAKSDRDSHRSHSMTHTIQPPRFGLVSNRSLTSLRLQPASRSSNSYNYPISYGSGLRPPGPYQRSVSPTLGDDARLPPQGLQAYDDQRISYAVQPQSHDNPVRAYYNHPQQHAGQRQEYRGYSSRHNPGQMRAANPSSRSAMSLEDRAAVEDEGFPVYGESHHRDQPRQMQNLNSGHLIPRKALGNVIREARLEDRRDHRPRGGEPRSEAPPLPVDHKHRIAVEQARLKRSAPASMSSFNTNLRTDSDPPSSDMALPPTPKDGISVEVHRSLDRTKVFKAADTNRLVVTEEHSAVPHYEMDEQLERNEAGESGAEAIPISFTDRTKIVVEQSSPGRVSPVIKHRPYRKRRCGTPGVPSSSPYHEAFDPKRTGGFNDGRYPVLHKVNELFGDIPIAHGEALVAVKKVIDSKVSVPEVPDSKFSDDVKDENTVSPGHGSQDGMSDVLAGYQGNDSKNGTGALVRVGTIKKDMSDTEEHADVSIDHDLKPLPLALRSRNSHVQKSSDELSFKSCTDQPEASLESTSFQMGKDPGKGYSASAIDVVSQQDRSCKEADACPVEISASPIRASSVPPSRLPSSNLGTLVMSQNRATTEVPRSKPPSAMLRKQPPVPRRESSFSIVANRLRTNSKQNMKQGSVSVSGSSSTLSTTHMTPVVPPRESSTSKEAQRVHAAVSFLMRPLPSRFARSRKYSEQGHLPRSDETSSSAHDMNQGMSDATSCDEVASSSLPVVEVHDTPKATSSKPKGVPAVKTRAITFDTPQACNPDKVLDNSPLPVAQHGDLNSPTPATLEPSSVYSMQDNSSNLHADSTDGVAAVPVPNYRDSQTTTHLEWHRYAPSATGGGAQQSLPSSNIATHSNSSALTPLANIQEDTTTNLRLSGYRYPGPSRYLPDLKEESHEDSSLNTSASNLKGSSFRFPFGAPSGVRASGEDPINFSRRSSMVSHRQSVIGSNVGSALGQAHGLPSMRFSRMNLFDGLIDELGLRYSRSMEEVPNASQRMSRGSPLRPASADDVNGMRLSLAELNEAERSRLSMQPTAMMSLFAMHRARSPELMAEIERLTIPSVGGLTQRFSEFFPSLREYYQCGEPSEFPIEEGIEKHALEEIHEIHPTQKRSSARLRPMRGVSHMVVIEDDLYDEITSKEKGSGSPGRPNDGGVANSASEADSIADESAYEDDVTATPTHNKTAPLPKLQVPSPAILRPRSHTVGPQEHRISGDSALSSRRSLRSIVSTPTATETRPWNSDKNYPWVTSTNPAIEISLPRPTVAKHSPRPGPSHLRNRVSDASTASSFSTAQTATASPFGSPSDSTAHARHHRFSAFGRNGDQPHAVGERYPTSALSPPTAIFRDHLSASDTSDDEHYDTTHKTRLSLRKRFSSTRKTKLDNQTAIRASRSKTNAQDLASPESTKPSTNSILQDCVGEAQAFTSSTTANRHTFRNAEGMRAVDYRKHRIIDRIKTWWHKAMNMYTQFTVFITPGGLIWVIPHYQQLPLYPPGTPPSSPPPPPNTPEPAADVEDLILYAPAVGPDEPYRYYWHHV</sequence>
<feature type="region of interest" description="Disordered" evidence="1">
    <location>
        <begin position="1775"/>
        <end position="1883"/>
    </location>
</feature>
<evidence type="ECO:0000256" key="1">
    <source>
        <dbReference type="SAM" id="MobiDB-lite"/>
    </source>
</evidence>
<feature type="region of interest" description="Disordered" evidence="1">
    <location>
        <begin position="692"/>
        <end position="711"/>
    </location>
</feature>
<feature type="region of interest" description="Disordered" evidence="1">
    <location>
        <begin position="475"/>
        <end position="537"/>
    </location>
</feature>
<feature type="region of interest" description="Disordered" evidence="1">
    <location>
        <begin position="299"/>
        <end position="463"/>
    </location>
</feature>
<feature type="region of interest" description="Disordered" evidence="1">
    <location>
        <begin position="1523"/>
        <end position="1543"/>
    </location>
</feature>
<feature type="compositionally biased region" description="Basic and acidic residues" evidence="1">
    <location>
        <begin position="827"/>
        <end position="846"/>
    </location>
</feature>
<keyword evidence="3" id="KW-1185">Reference proteome</keyword>
<feature type="compositionally biased region" description="Low complexity" evidence="1">
    <location>
        <begin position="1272"/>
        <end position="1286"/>
    </location>
</feature>
<feature type="compositionally biased region" description="Polar residues" evidence="1">
    <location>
        <begin position="2019"/>
        <end position="2048"/>
    </location>
</feature>
<feature type="compositionally biased region" description="Polar residues" evidence="1">
    <location>
        <begin position="1417"/>
        <end position="1443"/>
    </location>
</feature>
<reference evidence="2" key="2">
    <citation type="submission" date="2020-08" db="EMBL/GenBank/DDBJ databases">
        <title>Draft Genome Sequence of Cumin Blight Pathogen Alternaria burnsii.</title>
        <authorList>
            <person name="Feng Z."/>
        </authorList>
    </citation>
    <scope>NUCLEOTIDE SEQUENCE</scope>
    <source>
        <strain evidence="2">CBS107.38</strain>
    </source>
</reference>
<feature type="compositionally biased region" description="Polar residues" evidence="1">
    <location>
        <begin position="872"/>
        <end position="888"/>
    </location>
</feature>
<feature type="compositionally biased region" description="Pro residues" evidence="1">
    <location>
        <begin position="2127"/>
        <end position="2143"/>
    </location>
</feature>
<dbReference type="RefSeq" id="XP_038792114.1">
    <property type="nucleotide sequence ID" value="XM_038926258.1"/>
</dbReference>
<feature type="compositionally biased region" description="Polar residues" evidence="1">
    <location>
        <begin position="341"/>
        <end position="357"/>
    </location>
</feature>
<feature type="compositionally biased region" description="Low complexity" evidence="1">
    <location>
        <begin position="475"/>
        <end position="490"/>
    </location>
</feature>
<feature type="region of interest" description="Disordered" evidence="1">
    <location>
        <begin position="571"/>
        <end position="663"/>
    </location>
</feature>